<dbReference type="Proteomes" id="UP000800200">
    <property type="component" value="Unassembled WGS sequence"/>
</dbReference>
<keyword evidence="3 10" id="KW-0489">Methyltransferase</keyword>
<protein>
    <recommendedName>
        <fullName evidence="2">tRNA (adenine(58)-N(1))-methyltransferase catalytic subunit TRM61</fullName>
        <ecNumber evidence="1">2.1.1.220</ecNumber>
    </recommendedName>
    <alternativeName>
        <fullName evidence="7">tRNA(m1A58)-methyltransferase subunit TRM61</fullName>
    </alternativeName>
</protein>
<dbReference type="SUPFAM" id="SSF53335">
    <property type="entry name" value="S-adenosyl-L-methionine-dependent methyltransferases"/>
    <property type="match status" value="1"/>
</dbReference>
<dbReference type="Gene3D" id="3.10.330.20">
    <property type="match status" value="1"/>
</dbReference>
<dbReference type="PROSITE" id="PS51620">
    <property type="entry name" value="SAM_TRM61"/>
    <property type="match status" value="1"/>
</dbReference>
<dbReference type="EMBL" id="ML994696">
    <property type="protein sequence ID" value="KAF2177025.1"/>
    <property type="molecule type" value="Genomic_DNA"/>
</dbReference>
<evidence type="ECO:0000256" key="8">
    <source>
        <dbReference type="SAM" id="MobiDB-lite"/>
    </source>
</evidence>
<dbReference type="GO" id="GO:0005739">
    <property type="term" value="C:mitochondrion"/>
    <property type="evidence" value="ECO:0007669"/>
    <property type="project" value="TreeGrafter"/>
</dbReference>
<dbReference type="PANTHER" id="PTHR12133">
    <property type="entry name" value="TRNA (ADENINE(58)-N(1))-METHYLTRANSFERASE"/>
    <property type="match status" value="1"/>
</dbReference>
<feature type="region of interest" description="Disordered" evidence="8">
    <location>
        <begin position="360"/>
        <end position="400"/>
    </location>
</feature>
<dbReference type="InterPro" id="IPR049470">
    <property type="entry name" value="TRM61_C"/>
</dbReference>
<dbReference type="AlphaFoldDB" id="A0A6A6DD22"/>
<feature type="compositionally biased region" description="Polar residues" evidence="8">
    <location>
        <begin position="377"/>
        <end position="389"/>
    </location>
</feature>
<dbReference type="GO" id="GO:0160107">
    <property type="term" value="F:tRNA (adenine(58)-N1)-methyltransferase activity"/>
    <property type="evidence" value="ECO:0007669"/>
    <property type="project" value="UniProtKB-EC"/>
</dbReference>
<evidence type="ECO:0000256" key="7">
    <source>
        <dbReference type="ARBA" id="ARBA00033309"/>
    </source>
</evidence>
<dbReference type="GO" id="GO:0031515">
    <property type="term" value="C:tRNA (m1A) methyltransferase complex"/>
    <property type="evidence" value="ECO:0007669"/>
    <property type="project" value="InterPro"/>
</dbReference>
<dbReference type="Gene3D" id="3.40.50.150">
    <property type="entry name" value="Vaccinia Virus protein VP39"/>
    <property type="match status" value="1"/>
</dbReference>
<accession>A0A6A6DD22</accession>
<evidence type="ECO:0000256" key="5">
    <source>
        <dbReference type="ARBA" id="ARBA00022691"/>
    </source>
</evidence>
<reference evidence="10" key="1">
    <citation type="journal article" date="2020" name="Stud. Mycol.">
        <title>101 Dothideomycetes genomes: a test case for predicting lifestyles and emergence of pathogens.</title>
        <authorList>
            <person name="Haridas S."/>
            <person name="Albert R."/>
            <person name="Binder M."/>
            <person name="Bloem J."/>
            <person name="Labutti K."/>
            <person name="Salamov A."/>
            <person name="Andreopoulos B."/>
            <person name="Baker S."/>
            <person name="Barry K."/>
            <person name="Bills G."/>
            <person name="Bluhm B."/>
            <person name="Cannon C."/>
            <person name="Castanera R."/>
            <person name="Culley D."/>
            <person name="Daum C."/>
            <person name="Ezra D."/>
            <person name="Gonzalez J."/>
            <person name="Henrissat B."/>
            <person name="Kuo A."/>
            <person name="Liang C."/>
            <person name="Lipzen A."/>
            <person name="Lutzoni F."/>
            <person name="Magnuson J."/>
            <person name="Mondo S."/>
            <person name="Nolan M."/>
            <person name="Ohm R."/>
            <person name="Pangilinan J."/>
            <person name="Park H.-J."/>
            <person name="Ramirez L."/>
            <person name="Alfaro M."/>
            <person name="Sun H."/>
            <person name="Tritt A."/>
            <person name="Yoshinaga Y."/>
            <person name="Zwiers L.-H."/>
            <person name="Turgeon B."/>
            <person name="Goodwin S."/>
            <person name="Spatafora J."/>
            <person name="Crous P."/>
            <person name="Grigoriev I."/>
        </authorList>
    </citation>
    <scope>NUCLEOTIDE SEQUENCE</scope>
    <source>
        <strain evidence="10">CBS 207.26</strain>
    </source>
</reference>
<evidence type="ECO:0000313" key="10">
    <source>
        <dbReference type="EMBL" id="KAF2177025.1"/>
    </source>
</evidence>
<dbReference type="InterPro" id="IPR029063">
    <property type="entry name" value="SAM-dependent_MTases_sf"/>
</dbReference>
<dbReference type="PANTHER" id="PTHR12133:SF1">
    <property type="entry name" value="TRNA (ADENINE(58)-N(1))-METHYLTRANSFERASE, MITOCHONDRIAL"/>
    <property type="match status" value="1"/>
</dbReference>
<dbReference type="GO" id="GO:0030488">
    <property type="term" value="P:tRNA methylation"/>
    <property type="evidence" value="ECO:0007669"/>
    <property type="project" value="InterPro"/>
</dbReference>
<organism evidence="10 11">
    <name type="scientific">Zopfia rhizophila CBS 207.26</name>
    <dbReference type="NCBI Taxonomy" id="1314779"/>
    <lineage>
        <taxon>Eukaryota</taxon>
        <taxon>Fungi</taxon>
        <taxon>Dikarya</taxon>
        <taxon>Ascomycota</taxon>
        <taxon>Pezizomycotina</taxon>
        <taxon>Dothideomycetes</taxon>
        <taxon>Dothideomycetes incertae sedis</taxon>
        <taxon>Zopfiaceae</taxon>
        <taxon>Zopfia</taxon>
    </lineage>
</organism>
<proteinExistence type="predicted"/>
<dbReference type="OrthoDB" id="5585464at2759"/>
<evidence type="ECO:0000256" key="1">
    <source>
        <dbReference type="ARBA" id="ARBA00012796"/>
    </source>
</evidence>
<evidence type="ECO:0000256" key="2">
    <source>
        <dbReference type="ARBA" id="ARBA00015963"/>
    </source>
</evidence>
<keyword evidence="6" id="KW-0819">tRNA processing</keyword>
<evidence type="ECO:0000256" key="4">
    <source>
        <dbReference type="ARBA" id="ARBA00022679"/>
    </source>
</evidence>
<evidence type="ECO:0000256" key="6">
    <source>
        <dbReference type="ARBA" id="ARBA00022694"/>
    </source>
</evidence>
<dbReference type="Pfam" id="PF08704">
    <property type="entry name" value="GCD14"/>
    <property type="match status" value="1"/>
</dbReference>
<evidence type="ECO:0000313" key="11">
    <source>
        <dbReference type="Proteomes" id="UP000800200"/>
    </source>
</evidence>
<evidence type="ECO:0000256" key="3">
    <source>
        <dbReference type="ARBA" id="ARBA00022603"/>
    </source>
</evidence>
<feature type="compositionally biased region" description="Basic and acidic residues" evidence="8">
    <location>
        <begin position="360"/>
        <end position="371"/>
    </location>
</feature>
<keyword evidence="5" id="KW-0949">S-adenosyl-L-methionine</keyword>
<sequence length="453" mass="50369">MRNSLLLHRVSPQKTLPIIRRQFTSTAFRSRVVEGKEFNPHYLGFATSNNIIEGDIVLLRQKQDPSHDGILVKLRQPKSTQTHRGNIQHSDVIGKKLRQIVPTSKGIHYRIHEPTLAEYVRLTPRLVTPIYPGDANIIVSLLDIHVNTPPTTLDDAPPLEILEAGTGHGALTLHLSRAIHAANPPVPTTPAYVNNIEESEDPAYLGETIADLQDSNLAAWKSKRRAIVHTIEISEKHSNHAQKIVQGFRHGIYAGNVDFHVGDVSEWIVAQREKRETEEPFLSCVFLDLPNANLHLDNVAQALKVDGLLAVFNPSITQIAECVELIRKKKLPYLLDKVVELGAGLNRQWDVRAVRPRATLKKEESEARSDDSGDGAVSTQSEQDTGNELKSQERKDQELAQQLAKQQEKWAIVCRPKVGEMVVGGGFLGVWRRMEPASRKGDFGAGVISDALC</sequence>
<dbReference type="EC" id="2.1.1.220" evidence="1"/>
<dbReference type="InterPro" id="IPR014816">
    <property type="entry name" value="tRNA_MeTrfase_Gcd14"/>
</dbReference>
<feature type="domain" description="tRNA (adenine(58)-N(1))-methyltransferase catalytic subunit TRM61 C-terminal" evidence="9">
    <location>
        <begin position="235"/>
        <end position="401"/>
    </location>
</feature>
<keyword evidence="4 10" id="KW-0808">Transferase</keyword>
<evidence type="ECO:0000259" key="9">
    <source>
        <dbReference type="Pfam" id="PF08704"/>
    </source>
</evidence>
<keyword evidence="11" id="KW-1185">Reference proteome</keyword>
<gene>
    <name evidence="10" type="ORF">K469DRAFT_604948</name>
</gene>
<name>A0A6A6DD22_9PEZI</name>